<evidence type="ECO:0000313" key="2">
    <source>
        <dbReference type="Proteomes" id="UP001362999"/>
    </source>
</evidence>
<keyword evidence="2" id="KW-1185">Reference proteome</keyword>
<organism evidence="1 2">
    <name type="scientific">Favolaschia claudopus</name>
    <dbReference type="NCBI Taxonomy" id="2862362"/>
    <lineage>
        <taxon>Eukaryota</taxon>
        <taxon>Fungi</taxon>
        <taxon>Dikarya</taxon>
        <taxon>Basidiomycota</taxon>
        <taxon>Agaricomycotina</taxon>
        <taxon>Agaricomycetes</taxon>
        <taxon>Agaricomycetidae</taxon>
        <taxon>Agaricales</taxon>
        <taxon>Marasmiineae</taxon>
        <taxon>Mycenaceae</taxon>
        <taxon>Favolaschia</taxon>
    </lineage>
</organism>
<dbReference type="AlphaFoldDB" id="A0AAV9ZDG8"/>
<sequence length="208" mass="24017">MVLITSKRAQRQKFPELLCFVKHYRRLSPIVVIVTDYQLWRKLVTILCQLAFLVFPDAGRGVVCLLVWTFAPRVLLELGHTAEEHLKKGETSVFYHRLTSAEEDLILGVYSIKMNQLNHIDPSGHQEKRVSWWPQAGAFFNSELNVGWWTQDCENWFQEILGEFRKNTAQLLNNARWAKRIRGYNAALRASKNLDAICADFLDTGALP</sequence>
<dbReference type="EMBL" id="JAWWNJ010000161">
    <property type="protein sequence ID" value="KAK6978191.1"/>
    <property type="molecule type" value="Genomic_DNA"/>
</dbReference>
<evidence type="ECO:0000313" key="1">
    <source>
        <dbReference type="EMBL" id="KAK6978191.1"/>
    </source>
</evidence>
<proteinExistence type="predicted"/>
<gene>
    <name evidence="1" type="ORF">R3P38DRAFT_3235955</name>
</gene>
<accession>A0AAV9ZDG8</accession>
<comment type="caution">
    <text evidence="1">The sequence shown here is derived from an EMBL/GenBank/DDBJ whole genome shotgun (WGS) entry which is preliminary data.</text>
</comment>
<dbReference type="Proteomes" id="UP001362999">
    <property type="component" value="Unassembled WGS sequence"/>
</dbReference>
<protein>
    <submittedName>
        <fullName evidence="1">Uncharacterized protein</fullName>
    </submittedName>
</protein>
<reference evidence="1 2" key="1">
    <citation type="journal article" date="2024" name="J Genomics">
        <title>Draft genome sequencing and assembly of Favolaschia claudopus CIRM-BRFM 2984 isolated from oak limbs.</title>
        <authorList>
            <person name="Navarro D."/>
            <person name="Drula E."/>
            <person name="Chaduli D."/>
            <person name="Cazenave R."/>
            <person name="Ahrendt S."/>
            <person name="Wang J."/>
            <person name="Lipzen A."/>
            <person name="Daum C."/>
            <person name="Barry K."/>
            <person name="Grigoriev I.V."/>
            <person name="Favel A."/>
            <person name="Rosso M.N."/>
            <person name="Martin F."/>
        </authorList>
    </citation>
    <scope>NUCLEOTIDE SEQUENCE [LARGE SCALE GENOMIC DNA]</scope>
    <source>
        <strain evidence="1 2">CIRM-BRFM 2984</strain>
    </source>
</reference>
<name>A0AAV9ZDG8_9AGAR</name>